<protein>
    <submittedName>
        <fullName evidence="3">Uncharacterized protein</fullName>
    </submittedName>
</protein>
<evidence type="ECO:0000256" key="2">
    <source>
        <dbReference type="SAM" id="Phobius"/>
    </source>
</evidence>
<proteinExistence type="predicted"/>
<sequence length="102" mass="11390">MPKLTSDLTKTGKAQNQKCQKTAADFPTGETTDVSGSGWALDRSITKSSTRSILTESAQTFIEFQRVKILTIITTMIMIMTMIMIIIEVEMAENKRERVEGD</sequence>
<evidence type="ECO:0000313" key="4">
    <source>
        <dbReference type="Proteomes" id="UP001359485"/>
    </source>
</evidence>
<feature type="region of interest" description="Disordered" evidence="1">
    <location>
        <begin position="1"/>
        <end position="37"/>
    </location>
</feature>
<feature type="compositionally biased region" description="Polar residues" evidence="1">
    <location>
        <begin position="1"/>
        <end position="20"/>
    </location>
</feature>
<dbReference type="Proteomes" id="UP001359485">
    <property type="component" value="Unassembled WGS sequence"/>
</dbReference>
<accession>A0ABR1AWA2</accession>
<gene>
    <name evidence="3" type="ORF">RUM44_005697</name>
</gene>
<evidence type="ECO:0000313" key="3">
    <source>
        <dbReference type="EMBL" id="KAK6630146.1"/>
    </source>
</evidence>
<keyword evidence="4" id="KW-1185">Reference proteome</keyword>
<evidence type="ECO:0000256" key="1">
    <source>
        <dbReference type="SAM" id="MobiDB-lite"/>
    </source>
</evidence>
<comment type="caution">
    <text evidence="3">The sequence shown here is derived from an EMBL/GenBank/DDBJ whole genome shotgun (WGS) entry which is preliminary data.</text>
</comment>
<dbReference type="EMBL" id="JAWJWF010000009">
    <property type="protein sequence ID" value="KAK6630146.1"/>
    <property type="molecule type" value="Genomic_DNA"/>
</dbReference>
<keyword evidence="2" id="KW-0472">Membrane</keyword>
<keyword evidence="2" id="KW-0812">Transmembrane</keyword>
<keyword evidence="2" id="KW-1133">Transmembrane helix</keyword>
<reference evidence="3 4" key="1">
    <citation type="submission" date="2023-09" db="EMBL/GenBank/DDBJ databases">
        <title>Genomes of two closely related lineages of the louse Polyplax serrata with different host specificities.</title>
        <authorList>
            <person name="Martinu J."/>
            <person name="Tarabai H."/>
            <person name="Stefka J."/>
            <person name="Hypsa V."/>
        </authorList>
    </citation>
    <scope>NUCLEOTIDE SEQUENCE [LARGE SCALE GENOMIC DNA]</scope>
    <source>
        <strain evidence="3">98ZLc_SE</strain>
    </source>
</reference>
<name>A0ABR1AWA2_POLSC</name>
<feature type="transmembrane region" description="Helical" evidence="2">
    <location>
        <begin position="69"/>
        <end position="89"/>
    </location>
</feature>
<organism evidence="3 4">
    <name type="scientific">Polyplax serrata</name>
    <name type="common">Common mouse louse</name>
    <dbReference type="NCBI Taxonomy" id="468196"/>
    <lineage>
        <taxon>Eukaryota</taxon>
        <taxon>Metazoa</taxon>
        <taxon>Ecdysozoa</taxon>
        <taxon>Arthropoda</taxon>
        <taxon>Hexapoda</taxon>
        <taxon>Insecta</taxon>
        <taxon>Pterygota</taxon>
        <taxon>Neoptera</taxon>
        <taxon>Paraneoptera</taxon>
        <taxon>Psocodea</taxon>
        <taxon>Troctomorpha</taxon>
        <taxon>Phthiraptera</taxon>
        <taxon>Anoplura</taxon>
        <taxon>Polyplacidae</taxon>
        <taxon>Polyplax</taxon>
    </lineage>
</organism>